<gene>
    <name evidence="2" type="ORF">CGZ93_01560</name>
</gene>
<name>A0A255HBT1_9ACTN</name>
<dbReference type="RefSeq" id="WP_094362377.1">
    <property type="nucleotide sequence ID" value="NZ_NMVQ01000001.1"/>
</dbReference>
<evidence type="ECO:0000256" key="1">
    <source>
        <dbReference type="SAM" id="Phobius"/>
    </source>
</evidence>
<evidence type="ECO:0000313" key="2">
    <source>
        <dbReference type="EMBL" id="OYO25169.1"/>
    </source>
</evidence>
<feature type="transmembrane region" description="Helical" evidence="1">
    <location>
        <begin position="100"/>
        <end position="118"/>
    </location>
</feature>
<keyword evidence="1" id="KW-0472">Membrane</keyword>
<organism evidence="2 3">
    <name type="scientific">Enemella dayhoffiae</name>
    <dbReference type="NCBI Taxonomy" id="2016507"/>
    <lineage>
        <taxon>Bacteria</taxon>
        <taxon>Bacillati</taxon>
        <taxon>Actinomycetota</taxon>
        <taxon>Actinomycetes</taxon>
        <taxon>Propionibacteriales</taxon>
        <taxon>Propionibacteriaceae</taxon>
        <taxon>Enemella</taxon>
    </lineage>
</organism>
<feature type="transmembrane region" description="Helical" evidence="1">
    <location>
        <begin position="12"/>
        <end position="32"/>
    </location>
</feature>
<evidence type="ECO:0000313" key="3">
    <source>
        <dbReference type="Proteomes" id="UP000216311"/>
    </source>
</evidence>
<feature type="transmembrane region" description="Helical" evidence="1">
    <location>
        <begin position="76"/>
        <end position="94"/>
    </location>
</feature>
<comment type="caution">
    <text evidence="2">The sequence shown here is derived from an EMBL/GenBank/DDBJ whole genome shotgun (WGS) entry which is preliminary data.</text>
</comment>
<proteinExistence type="predicted"/>
<sequence length="124" mass="12401">MTQLRSQTQRGASAVSLVAGIVVVAAPLLGWLGHTDFTRTLMGVLIGAVVGLALGLLGPGVATSLTGLVGPPVRGLLVVVAAALLLWAVLGVAFDLNTVTKTVSIAAAAVLVAAWVPLSRLSGR</sequence>
<protein>
    <submittedName>
        <fullName evidence="2">Uncharacterized protein</fullName>
    </submittedName>
</protein>
<reference evidence="2 3" key="1">
    <citation type="submission" date="2017-07" db="EMBL/GenBank/DDBJ databases">
        <title>Draft whole genome sequences of clinical Proprionibacteriaceae strains.</title>
        <authorList>
            <person name="Bernier A.-M."/>
            <person name="Bernard K."/>
            <person name="Domingo M.-C."/>
        </authorList>
    </citation>
    <scope>NUCLEOTIDE SEQUENCE [LARGE SCALE GENOMIC DNA]</scope>
    <source>
        <strain evidence="2 3">NML 130396</strain>
    </source>
</reference>
<dbReference type="Proteomes" id="UP000216311">
    <property type="component" value="Unassembled WGS sequence"/>
</dbReference>
<dbReference type="OrthoDB" id="10009389at2"/>
<feature type="transmembrane region" description="Helical" evidence="1">
    <location>
        <begin position="44"/>
        <end position="69"/>
    </location>
</feature>
<accession>A0A255HBT1</accession>
<keyword evidence="1" id="KW-0812">Transmembrane</keyword>
<keyword evidence="3" id="KW-1185">Reference proteome</keyword>
<dbReference type="AlphaFoldDB" id="A0A255HBT1"/>
<dbReference type="EMBL" id="NMVQ01000001">
    <property type="protein sequence ID" value="OYO25169.1"/>
    <property type="molecule type" value="Genomic_DNA"/>
</dbReference>
<keyword evidence="1" id="KW-1133">Transmembrane helix</keyword>